<feature type="signal peptide" evidence="1">
    <location>
        <begin position="1"/>
        <end position="19"/>
    </location>
</feature>
<dbReference type="RefSeq" id="WP_138565947.1">
    <property type="nucleotide sequence ID" value="NZ_PNCM01000002.1"/>
</dbReference>
<gene>
    <name evidence="2" type="ORF">CWB73_00450</name>
</gene>
<name>A0A5S3YYU4_9GAMM</name>
<reference evidence="3" key="2">
    <citation type="submission" date="2019-06" db="EMBL/GenBank/DDBJ databases">
        <title>Co-occurence of chitin degradation, pigmentation and bioactivity in marine Pseudoalteromonas.</title>
        <authorList>
            <person name="Sonnenschein E.C."/>
            <person name="Bech P.K."/>
        </authorList>
    </citation>
    <scope>NUCLEOTIDE SEQUENCE [LARGE SCALE GENOMIC DNA]</scope>
    <source>
        <strain evidence="3">S1189</strain>
    </source>
</reference>
<organism evidence="2 3">
    <name type="scientific">Pseudoalteromonas phenolica</name>
    <dbReference type="NCBI Taxonomy" id="161398"/>
    <lineage>
        <taxon>Bacteria</taxon>
        <taxon>Pseudomonadati</taxon>
        <taxon>Pseudomonadota</taxon>
        <taxon>Gammaproteobacteria</taxon>
        <taxon>Alteromonadales</taxon>
        <taxon>Pseudoalteromonadaceae</taxon>
        <taxon>Pseudoalteromonas</taxon>
    </lineage>
</organism>
<accession>A0A5S3YYU4</accession>
<feature type="chain" id="PRO_5024273358" evidence="1">
    <location>
        <begin position="20"/>
        <end position="111"/>
    </location>
</feature>
<dbReference type="OrthoDB" id="2514702at2"/>
<evidence type="ECO:0000313" key="2">
    <source>
        <dbReference type="EMBL" id="TMP84171.1"/>
    </source>
</evidence>
<evidence type="ECO:0000256" key="1">
    <source>
        <dbReference type="SAM" id="SignalP"/>
    </source>
</evidence>
<evidence type="ECO:0000313" key="3">
    <source>
        <dbReference type="Proteomes" id="UP000307362"/>
    </source>
</evidence>
<keyword evidence="1" id="KW-0732">Signal</keyword>
<protein>
    <submittedName>
        <fullName evidence="2">Uncharacterized protein</fullName>
    </submittedName>
</protein>
<dbReference type="EMBL" id="PNCM01000002">
    <property type="protein sequence ID" value="TMP84171.1"/>
    <property type="molecule type" value="Genomic_DNA"/>
</dbReference>
<dbReference type="AlphaFoldDB" id="A0A5S3YYU4"/>
<dbReference type="Proteomes" id="UP000307362">
    <property type="component" value="Unassembled WGS sequence"/>
</dbReference>
<proteinExistence type="predicted"/>
<sequence>MKKIILALVAIFLVHNVQAASYTVVTEIKAMTIGDTGVRVKLKTMGKYENCSEKNWYFLDSNRKNFDAMYSGLLAHKAANEKVFLQLIGCDSSKKYPKISHVYLCDTTWCQ</sequence>
<reference evidence="2 3" key="1">
    <citation type="submission" date="2017-12" db="EMBL/GenBank/DDBJ databases">
        <authorList>
            <person name="Paulsen S."/>
            <person name="Gram L.K."/>
        </authorList>
    </citation>
    <scope>NUCLEOTIDE SEQUENCE [LARGE SCALE GENOMIC DNA]</scope>
    <source>
        <strain evidence="2 3">S1189</strain>
    </source>
</reference>
<comment type="caution">
    <text evidence="2">The sequence shown here is derived from an EMBL/GenBank/DDBJ whole genome shotgun (WGS) entry which is preliminary data.</text>
</comment>